<dbReference type="SUPFAM" id="SSF55594">
    <property type="entry name" value="HPr-like"/>
    <property type="match status" value="1"/>
</dbReference>
<gene>
    <name evidence="5" type="ORF">FYJ52_04205</name>
</gene>
<dbReference type="PROSITE" id="PS00589">
    <property type="entry name" value="PTS_HPR_SER"/>
    <property type="match status" value="1"/>
</dbReference>
<dbReference type="InterPro" id="IPR035895">
    <property type="entry name" value="HPr-like_sf"/>
</dbReference>
<dbReference type="GO" id="GO:0005737">
    <property type="term" value="C:cytoplasm"/>
    <property type="evidence" value="ECO:0007669"/>
    <property type="project" value="UniProtKB-SubCell"/>
</dbReference>
<dbReference type="InterPro" id="IPR000032">
    <property type="entry name" value="HPr-like"/>
</dbReference>
<dbReference type="AlphaFoldDB" id="A0A7X2NFF0"/>
<dbReference type="NCBIfam" id="TIGR01003">
    <property type="entry name" value="PTS_HPr_family"/>
    <property type="match status" value="1"/>
</dbReference>
<organism evidence="5 6">
    <name type="scientific">Pseudoramibacter porci</name>
    <dbReference type="NCBI Taxonomy" id="2606631"/>
    <lineage>
        <taxon>Bacteria</taxon>
        <taxon>Bacillati</taxon>
        <taxon>Bacillota</taxon>
        <taxon>Clostridia</taxon>
        <taxon>Eubacteriales</taxon>
        <taxon>Eubacteriaceae</taxon>
        <taxon>Pseudoramibacter</taxon>
    </lineage>
</organism>
<dbReference type="Pfam" id="PF00381">
    <property type="entry name" value="PTS-HPr"/>
    <property type="match status" value="1"/>
</dbReference>
<keyword evidence="3" id="KW-0598">Phosphotransferase system</keyword>
<dbReference type="InterPro" id="IPR050399">
    <property type="entry name" value="HPr"/>
</dbReference>
<dbReference type="Gene3D" id="3.30.1340.10">
    <property type="entry name" value="HPr-like"/>
    <property type="match status" value="1"/>
</dbReference>
<dbReference type="EMBL" id="VUMO01000004">
    <property type="protein sequence ID" value="MSS19607.1"/>
    <property type="molecule type" value="Genomic_DNA"/>
</dbReference>
<dbReference type="PRINTS" id="PR00107">
    <property type="entry name" value="PHOSPHOCPHPR"/>
</dbReference>
<evidence type="ECO:0000256" key="1">
    <source>
        <dbReference type="ARBA" id="ARBA00004496"/>
    </source>
</evidence>
<dbReference type="GO" id="GO:0009401">
    <property type="term" value="P:phosphoenolpyruvate-dependent sugar phosphotransferase system"/>
    <property type="evidence" value="ECO:0007669"/>
    <property type="project" value="UniProtKB-KW"/>
</dbReference>
<dbReference type="PROSITE" id="PS51350">
    <property type="entry name" value="PTS_HPR_DOM"/>
    <property type="match status" value="1"/>
</dbReference>
<evidence type="ECO:0000259" key="4">
    <source>
        <dbReference type="PROSITE" id="PS51350"/>
    </source>
</evidence>
<dbReference type="CDD" id="cd00367">
    <property type="entry name" value="PTS-HPr_like"/>
    <property type="match status" value="1"/>
</dbReference>
<protein>
    <submittedName>
        <fullName evidence="5">HPr family phosphocarrier protein</fullName>
    </submittedName>
</protein>
<evidence type="ECO:0000256" key="2">
    <source>
        <dbReference type="ARBA" id="ARBA00022490"/>
    </source>
</evidence>
<accession>A0A7X2NFF0</accession>
<evidence type="ECO:0000313" key="6">
    <source>
        <dbReference type="Proteomes" id="UP000461754"/>
    </source>
</evidence>
<dbReference type="PANTHER" id="PTHR33705">
    <property type="entry name" value="PHOSPHOCARRIER PROTEIN HPR"/>
    <property type="match status" value="1"/>
</dbReference>
<keyword evidence="2" id="KW-0963">Cytoplasm</keyword>
<dbReference type="InterPro" id="IPR002114">
    <property type="entry name" value="PTS_HPr_Ser_P_site"/>
</dbReference>
<reference evidence="5 6" key="1">
    <citation type="submission" date="2019-08" db="EMBL/GenBank/DDBJ databases">
        <title>In-depth cultivation of the pig gut microbiome towards novel bacterial diversity and tailored functional studies.</title>
        <authorList>
            <person name="Wylensek D."/>
            <person name="Hitch T.C.A."/>
            <person name="Clavel T."/>
        </authorList>
    </citation>
    <scope>NUCLEOTIDE SEQUENCE [LARGE SCALE GENOMIC DNA]</scope>
    <source>
        <strain evidence="5 6">RF-744-FAT-4</strain>
    </source>
</reference>
<name>A0A7X2NFF0_9FIRM</name>
<sequence length="90" mass="9774">MLTKNIVVMNKAGLHAKPASLFVQTANEFSSEIYISKGSTRVNAKSIMGVMILAVSKGDEILLEVNGDDEKAAMDRLTSLIENKFGMPDE</sequence>
<dbReference type="RefSeq" id="WP_154576016.1">
    <property type="nucleotide sequence ID" value="NZ_VUMO01000004.1"/>
</dbReference>
<dbReference type="Proteomes" id="UP000461754">
    <property type="component" value="Unassembled WGS sequence"/>
</dbReference>
<evidence type="ECO:0000256" key="3">
    <source>
        <dbReference type="ARBA" id="ARBA00022683"/>
    </source>
</evidence>
<proteinExistence type="predicted"/>
<feature type="domain" description="HPr" evidence="4">
    <location>
        <begin position="1"/>
        <end position="90"/>
    </location>
</feature>
<evidence type="ECO:0000313" key="5">
    <source>
        <dbReference type="EMBL" id="MSS19607.1"/>
    </source>
</evidence>
<dbReference type="PANTHER" id="PTHR33705:SF2">
    <property type="entry name" value="PHOSPHOCARRIER PROTEIN NPR"/>
    <property type="match status" value="1"/>
</dbReference>
<comment type="caution">
    <text evidence="5">The sequence shown here is derived from an EMBL/GenBank/DDBJ whole genome shotgun (WGS) entry which is preliminary data.</text>
</comment>
<keyword evidence="6" id="KW-1185">Reference proteome</keyword>
<comment type="subcellular location">
    <subcellularLocation>
        <location evidence="1">Cytoplasm</location>
    </subcellularLocation>
</comment>